<comment type="catalytic activity">
    <reaction evidence="1">
        <text>Release of an N-terminal tripeptide from a polypeptide.</text>
        <dbReference type="EC" id="3.4.14.10"/>
    </reaction>
</comment>
<dbReference type="Proteomes" id="UP000777438">
    <property type="component" value="Unassembled WGS sequence"/>
</dbReference>
<name>A0A9P9AJS9_9HYPO</name>
<evidence type="ECO:0000256" key="3">
    <source>
        <dbReference type="ARBA" id="ARBA00004239"/>
    </source>
</evidence>
<dbReference type="PANTHER" id="PTHR14218">
    <property type="entry name" value="PROTEASE S8 TRIPEPTIDYL PEPTIDASE I CLN2"/>
    <property type="match status" value="1"/>
</dbReference>
<evidence type="ECO:0000256" key="4">
    <source>
        <dbReference type="ARBA" id="ARBA00012462"/>
    </source>
</evidence>
<feature type="binding site" evidence="15">
    <location>
        <position position="583"/>
    </location>
    <ligand>
        <name>Ca(2+)</name>
        <dbReference type="ChEBI" id="CHEBI:29108"/>
    </ligand>
</feature>
<accession>A0A9P9AJS9</accession>
<evidence type="ECO:0000256" key="9">
    <source>
        <dbReference type="ARBA" id="ARBA00022801"/>
    </source>
</evidence>
<dbReference type="InterPro" id="IPR036852">
    <property type="entry name" value="Peptidase_S8/S53_dom_sf"/>
</dbReference>
<evidence type="ECO:0000313" key="20">
    <source>
        <dbReference type="Proteomes" id="UP000777438"/>
    </source>
</evidence>
<evidence type="ECO:0000256" key="11">
    <source>
        <dbReference type="ARBA" id="ARBA00022837"/>
    </source>
</evidence>
<evidence type="ECO:0000256" key="17">
    <source>
        <dbReference type="SAM" id="SignalP"/>
    </source>
</evidence>
<dbReference type="FunFam" id="3.40.50.200:FF:000015">
    <property type="entry name" value="Tripeptidyl peptidase A"/>
    <property type="match status" value="1"/>
</dbReference>
<dbReference type="GO" id="GO:0004252">
    <property type="term" value="F:serine-type endopeptidase activity"/>
    <property type="evidence" value="ECO:0007669"/>
    <property type="project" value="InterPro"/>
</dbReference>
<dbReference type="InterPro" id="IPR050819">
    <property type="entry name" value="Tripeptidyl-peptidase_I"/>
</dbReference>
<dbReference type="Pfam" id="PF00082">
    <property type="entry name" value="Peptidase_S8"/>
    <property type="match status" value="1"/>
</dbReference>
<feature type="chain" id="PRO_5040240039" description="tripeptidyl-peptidase II" evidence="17">
    <location>
        <begin position="23"/>
        <end position="603"/>
    </location>
</feature>
<evidence type="ECO:0000256" key="14">
    <source>
        <dbReference type="ARBA" id="ARBA00023180"/>
    </source>
</evidence>
<comment type="function">
    <text evidence="2">Secreted tripeptidyl-peptidase which degrades proteins at acidic pHs and is involved in virulence.</text>
</comment>
<keyword evidence="11 15" id="KW-0106">Calcium</keyword>
<dbReference type="InterPro" id="IPR030400">
    <property type="entry name" value="Sedolisin_dom"/>
</dbReference>
<evidence type="ECO:0000256" key="7">
    <source>
        <dbReference type="ARBA" id="ARBA00022723"/>
    </source>
</evidence>
<evidence type="ECO:0000256" key="12">
    <source>
        <dbReference type="ARBA" id="ARBA00023026"/>
    </source>
</evidence>
<comment type="caution">
    <text evidence="19">The sequence shown here is derived from an EMBL/GenBank/DDBJ whole genome shotgun (WGS) entry which is preliminary data.</text>
</comment>
<dbReference type="AlphaFoldDB" id="A0A9P9AJS9"/>
<feature type="binding site" evidence="15">
    <location>
        <position position="551"/>
    </location>
    <ligand>
        <name>Ca(2+)</name>
        <dbReference type="ChEBI" id="CHEBI:29108"/>
    </ligand>
</feature>
<organism evidence="19 20">
    <name type="scientific">Thelonectria olida</name>
    <dbReference type="NCBI Taxonomy" id="1576542"/>
    <lineage>
        <taxon>Eukaryota</taxon>
        <taxon>Fungi</taxon>
        <taxon>Dikarya</taxon>
        <taxon>Ascomycota</taxon>
        <taxon>Pezizomycotina</taxon>
        <taxon>Sordariomycetes</taxon>
        <taxon>Hypocreomycetidae</taxon>
        <taxon>Hypocreales</taxon>
        <taxon>Nectriaceae</taxon>
        <taxon>Thelonectria</taxon>
    </lineage>
</organism>
<dbReference type="PROSITE" id="PS51695">
    <property type="entry name" value="SEDOLISIN"/>
    <property type="match status" value="1"/>
</dbReference>
<evidence type="ECO:0000256" key="15">
    <source>
        <dbReference type="PROSITE-ProRule" id="PRU01032"/>
    </source>
</evidence>
<dbReference type="CDD" id="cd04056">
    <property type="entry name" value="Peptidases_S53"/>
    <property type="match status" value="1"/>
</dbReference>
<dbReference type="GO" id="GO:0005576">
    <property type="term" value="C:extracellular region"/>
    <property type="evidence" value="ECO:0007669"/>
    <property type="project" value="UniProtKB-SubCell"/>
</dbReference>
<dbReference type="EMBL" id="JAGPYM010000037">
    <property type="protein sequence ID" value="KAH6874691.1"/>
    <property type="molecule type" value="Genomic_DNA"/>
</dbReference>
<feature type="binding site" evidence="15">
    <location>
        <position position="552"/>
    </location>
    <ligand>
        <name>Ca(2+)</name>
        <dbReference type="ChEBI" id="CHEBI:29108"/>
    </ligand>
</feature>
<gene>
    <name evidence="19" type="ORF">B0T10DRAFT_585849</name>
</gene>
<evidence type="ECO:0000313" key="19">
    <source>
        <dbReference type="EMBL" id="KAH6874691.1"/>
    </source>
</evidence>
<sequence length="603" mass="66513">MASKLIRCGALLLGTLATLAAGIPVVVESLDQPPVGWEEVSSASPDKLIKLSIGMQPESHETFERTLYEISDPSHRKYGRHLSREAAKALLNPRKEATEAVKRWLTDAGVPDNQVRDDGQWIHVRTTVGQAEGLLTTRFGVFARDDELVVRTREYSVPKEIRNHITTIQPTTIFHTLKKARGTKSASQDLEQRASVEERGHYGGGGSSVDLAQCQTKVTPPCLRKLYKMPTKNFPDAHKQALFGIAGFNYQAAQYDQLEEFLDRFDPIQEGRNFSVALVNSGTNPQGAYPGGEANPNTQYALSMSGEVPVRFYSVGGENHNFIPDLDLFDNQEAWVEPYLEFTSYLVNLESKKLPNVISMSYSVNEQHLTKAYAKQVCNMFGVLGARGVSVVVAAGNRGPGRGCMSNDGKNTTKFIPNFPPTCPYVTVVGGTDNYASERALTASSGGFSEYWSRPWWQDNAVKPYLKKYGKEWKGYFNPEGRAYPDVAALATNYQVMNHDVVESINGTSLATPVFGSVIAYLNNERLRKGKSPLGFLNPWIYTIGYTGLKDITEGKSTGCPGTSYWGLPSPVIPNAGWKAAKGWDPVTGWGTPLYDRLRNLVV</sequence>
<dbReference type="CDD" id="cd11377">
    <property type="entry name" value="Pro-peptidase_S53"/>
    <property type="match status" value="1"/>
</dbReference>
<keyword evidence="6" id="KW-0645">Protease</keyword>
<comment type="caution">
    <text evidence="15">Lacks conserved residue(s) required for the propagation of feature annotation.</text>
</comment>
<evidence type="ECO:0000256" key="1">
    <source>
        <dbReference type="ARBA" id="ARBA00001910"/>
    </source>
</evidence>
<dbReference type="GO" id="GO:0006508">
    <property type="term" value="P:proteolysis"/>
    <property type="evidence" value="ECO:0007669"/>
    <property type="project" value="UniProtKB-KW"/>
</dbReference>
<comment type="cofactor">
    <cofactor evidence="15">
        <name>Ca(2+)</name>
        <dbReference type="ChEBI" id="CHEBI:29108"/>
    </cofactor>
    <text evidence="15">Binds 1 Ca(2+) ion per subunit.</text>
</comment>
<dbReference type="OrthoDB" id="409122at2759"/>
<dbReference type="PANTHER" id="PTHR14218:SF10">
    <property type="entry name" value="PEPTIDASE S53 DOMAIN-CONTAINING PROTEIN"/>
    <property type="match status" value="1"/>
</dbReference>
<feature type="compositionally biased region" description="Basic and acidic residues" evidence="16">
    <location>
        <begin position="190"/>
        <end position="201"/>
    </location>
</feature>
<comment type="subcellular location">
    <subcellularLocation>
        <location evidence="3">Secreted</location>
        <location evidence="3">Extracellular space</location>
    </subcellularLocation>
</comment>
<dbReference type="Gene3D" id="3.40.50.200">
    <property type="entry name" value="Peptidase S8/S53 domain"/>
    <property type="match status" value="1"/>
</dbReference>
<proteinExistence type="predicted"/>
<dbReference type="GO" id="GO:0046872">
    <property type="term" value="F:metal ion binding"/>
    <property type="evidence" value="ECO:0007669"/>
    <property type="project" value="UniProtKB-UniRule"/>
</dbReference>
<evidence type="ECO:0000256" key="16">
    <source>
        <dbReference type="SAM" id="MobiDB-lite"/>
    </source>
</evidence>
<keyword evidence="5" id="KW-0964">Secreted</keyword>
<dbReference type="Pfam" id="PF09286">
    <property type="entry name" value="Pro-kuma_activ"/>
    <property type="match status" value="1"/>
</dbReference>
<dbReference type="EC" id="3.4.14.10" evidence="4"/>
<keyword evidence="12" id="KW-0843">Virulence</keyword>
<feature type="binding site" evidence="15">
    <location>
        <position position="585"/>
    </location>
    <ligand>
        <name>Ca(2+)</name>
        <dbReference type="ChEBI" id="CHEBI:29108"/>
    </ligand>
</feature>
<keyword evidence="7 15" id="KW-0479">Metal-binding</keyword>
<evidence type="ECO:0000256" key="2">
    <source>
        <dbReference type="ARBA" id="ARBA00002451"/>
    </source>
</evidence>
<dbReference type="InterPro" id="IPR000209">
    <property type="entry name" value="Peptidase_S8/S53_dom"/>
</dbReference>
<keyword evidence="14" id="KW-0325">Glycoprotein</keyword>
<evidence type="ECO:0000256" key="10">
    <source>
        <dbReference type="ARBA" id="ARBA00022825"/>
    </source>
</evidence>
<evidence type="ECO:0000256" key="8">
    <source>
        <dbReference type="ARBA" id="ARBA00022729"/>
    </source>
</evidence>
<dbReference type="SUPFAM" id="SSF54897">
    <property type="entry name" value="Protease propeptides/inhibitors"/>
    <property type="match status" value="1"/>
</dbReference>
<protein>
    <recommendedName>
        <fullName evidence="4">tripeptidyl-peptidase II</fullName>
        <ecNumber evidence="4">3.4.14.10</ecNumber>
    </recommendedName>
</protein>
<reference evidence="19 20" key="1">
    <citation type="journal article" date="2021" name="Nat. Commun.">
        <title>Genetic determinants of endophytism in the Arabidopsis root mycobiome.</title>
        <authorList>
            <person name="Mesny F."/>
            <person name="Miyauchi S."/>
            <person name="Thiergart T."/>
            <person name="Pickel B."/>
            <person name="Atanasova L."/>
            <person name="Karlsson M."/>
            <person name="Huettel B."/>
            <person name="Barry K.W."/>
            <person name="Haridas S."/>
            <person name="Chen C."/>
            <person name="Bauer D."/>
            <person name="Andreopoulos W."/>
            <person name="Pangilinan J."/>
            <person name="LaButti K."/>
            <person name="Riley R."/>
            <person name="Lipzen A."/>
            <person name="Clum A."/>
            <person name="Drula E."/>
            <person name="Henrissat B."/>
            <person name="Kohler A."/>
            <person name="Grigoriev I.V."/>
            <person name="Martin F.M."/>
            <person name="Hacquard S."/>
        </authorList>
    </citation>
    <scope>NUCLEOTIDE SEQUENCE [LARGE SCALE GENOMIC DNA]</scope>
    <source>
        <strain evidence="19 20">MPI-CAGE-CH-0241</strain>
    </source>
</reference>
<keyword evidence="9" id="KW-0378">Hydrolase</keyword>
<keyword evidence="13" id="KW-0865">Zymogen</keyword>
<evidence type="ECO:0000256" key="13">
    <source>
        <dbReference type="ARBA" id="ARBA00023145"/>
    </source>
</evidence>
<keyword evidence="10" id="KW-0720">Serine protease</keyword>
<evidence type="ECO:0000256" key="5">
    <source>
        <dbReference type="ARBA" id="ARBA00022525"/>
    </source>
</evidence>
<keyword evidence="20" id="KW-1185">Reference proteome</keyword>
<dbReference type="GO" id="GO:0008240">
    <property type="term" value="F:tripeptidyl-peptidase activity"/>
    <property type="evidence" value="ECO:0007669"/>
    <property type="project" value="UniProtKB-EC"/>
</dbReference>
<dbReference type="InterPro" id="IPR015366">
    <property type="entry name" value="S53_propep"/>
</dbReference>
<keyword evidence="8 17" id="KW-0732">Signal</keyword>
<feature type="signal peptide" evidence="17">
    <location>
        <begin position="1"/>
        <end position="22"/>
    </location>
</feature>
<feature type="region of interest" description="Disordered" evidence="16">
    <location>
        <begin position="184"/>
        <end position="208"/>
    </location>
</feature>
<evidence type="ECO:0000256" key="6">
    <source>
        <dbReference type="ARBA" id="ARBA00022670"/>
    </source>
</evidence>
<feature type="domain" description="Peptidase S53" evidence="18">
    <location>
        <begin position="217"/>
        <end position="603"/>
    </location>
</feature>
<evidence type="ECO:0000259" key="18">
    <source>
        <dbReference type="PROSITE" id="PS51695"/>
    </source>
</evidence>
<dbReference type="SMART" id="SM00944">
    <property type="entry name" value="Pro-kuma_activ"/>
    <property type="match status" value="1"/>
</dbReference>
<dbReference type="SUPFAM" id="SSF52743">
    <property type="entry name" value="Subtilisin-like"/>
    <property type="match status" value="1"/>
</dbReference>